<keyword evidence="2" id="KW-1185">Reference proteome</keyword>
<reference evidence="1 2" key="1">
    <citation type="submission" date="2016-10" db="EMBL/GenBank/DDBJ databases">
        <title>The genome sequence of Colletotrichum fioriniae PJ7.</title>
        <authorList>
            <person name="Baroncelli R."/>
        </authorList>
    </citation>
    <scope>NUCLEOTIDE SEQUENCE [LARGE SCALE GENOMIC DNA]</scope>
    <source>
        <strain evidence="1 2">Tom-12</strain>
    </source>
</reference>
<protein>
    <submittedName>
        <fullName evidence="1">Uncharacterized protein</fullName>
    </submittedName>
</protein>
<comment type="caution">
    <text evidence="1">The sequence shown here is derived from an EMBL/GenBank/DDBJ whole genome shotgun (WGS) entry which is preliminary data.</text>
</comment>
<dbReference type="Proteomes" id="UP001227543">
    <property type="component" value="Unassembled WGS sequence"/>
</dbReference>
<dbReference type="GeneID" id="85405156"/>
<dbReference type="RefSeq" id="XP_060384287.1">
    <property type="nucleotide sequence ID" value="XM_060520918.1"/>
</dbReference>
<sequence length="127" mass="14141">MASNRTQFRVILSSHGSVIVSSPWPKADPTPTEVQCGIQFPSSVTRWTLQSSGNICSRSRLDLLLQNLCPTNTTTYWLLFPPRVACETDRATTELCFRGPRDKTLIPMILARSSFPHLPPSLESVLP</sequence>
<evidence type="ECO:0000313" key="2">
    <source>
        <dbReference type="Proteomes" id="UP001227543"/>
    </source>
</evidence>
<organism evidence="1 2">
    <name type="scientific">Colletotrichum tamarilloi</name>
    <dbReference type="NCBI Taxonomy" id="1209934"/>
    <lineage>
        <taxon>Eukaryota</taxon>
        <taxon>Fungi</taxon>
        <taxon>Dikarya</taxon>
        <taxon>Ascomycota</taxon>
        <taxon>Pezizomycotina</taxon>
        <taxon>Sordariomycetes</taxon>
        <taxon>Hypocreomycetidae</taxon>
        <taxon>Glomerellales</taxon>
        <taxon>Glomerellaceae</taxon>
        <taxon>Colletotrichum</taxon>
        <taxon>Colletotrichum acutatum species complex</taxon>
    </lineage>
</organism>
<accession>A0ABQ9RFP3</accession>
<evidence type="ECO:0000313" key="1">
    <source>
        <dbReference type="EMBL" id="KAK1502899.1"/>
    </source>
</evidence>
<gene>
    <name evidence="1" type="ORF">CTAM01_04888</name>
</gene>
<proteinExistence type="predicted"/>
<name>A0ABQ9RFP3_9PEZI</name>
<dbReference type="EMBL" id="MLFU01000012">
    <property type="protein sequence ID" value="KAK1502899.1"/>
    <property type="molecule type" value="Genomic_DNA"/>
</dbReference>